<organism evidence="2 3">
    <name type="scientific">Floridaenema evergladense BLCC-F167</name>
    <dbReference type="NCBI Taxonomy" id="3153639"/>
    <lineage>
        <taxon>Bacteria</taxon>
        <taxon>Bacillati</taxon>
        <taxon>Cyanobacteriota</taxon>
        <taxon>Cyanophyceae</taxon>
        <taxon>Oscillatoriophycideae</taxon>
        <taxon>Aerosakkonematales</taxon>
        <taxon>Aerosakkonemataceae</taxon>
        <taxon>Floridanema</taxon>
        <taxon>Floridanema evergladense</taxon>
    </lineage>
</organism>
<accession>A0ABV4WNX6</accession>
<dbReference type="Proteomes" id="UP001576780">
    <property type="component" value="Unassembled WGS sequence"/>
</dbReference>
<dbReference type="EMBL" id="JBHFNT010000148">
    <property type="protein sequence ID" value="MFB2836343.1"/>
    <property type="molecule type" value="Genomic_DNA"/>
</dbReference>
<dbReference type="RefSeq" id="WP_413278729.1">
    <property type="nucleotide sequence ID" value="NZ_JBHFNT010000148.1"/>
</dbReference>
<gene>
    <name evidence="2" type="ORF">ACE1CA_17565</name>
</gene>
<evidence type="ECO:0000313" key="3">
    <source>
        <dbReference type="Proteomes" id="UP001576780"/>
    </source>
</evidence>
<comment type="caution">
    <text evidence="2">The sequence shown here is derived from an EMBL/GenBank/DDBJ whole genome shotgun (WGS) entry which is preliminary data.</text>
</comment>
<dbReference type="Pfam" id="PF18480">
    <property type="entry name" value="DUF5615"/>
    <property type="match status" value="1"/>
</dbReference>
<evidence type="ECO:0000313" key="2">
    <source>
        <dbReference type="EMBL" id="MFB2836343.1"/>
    </source>
</evidence>
<dbReference type="InterPro" id="IPR041049">
    <property type="entry name" value="DUF5615"/>
</dbReference>
<evidence type="ECO:0000259" key="1">
    <source>
        <dbReference type="Pfam" id="PF18480"/>
    </source>
</evidence>
<name>A0ABV4WNX6_9CYAN</name>
<sequence length="58" mass="6821">MMRFYSNENFPLEMVKALRNFGYDVLTSYESGRANQGISDDEVWVILKVQKSRLPKTF</sequence>
<keyword evidence="3" id="KW-1185">Reference proteome</keyword>
<reference evidence="2 3" key="1">
    <citation type="submission" date="2024-09" db="EMBL/GenBank/DDBJ databases">
        <title>Floridaenema gen nov. (Aerosakkonemataceae, Aerosakkonematales ord. nov., Cyanobacteria) from benthic tropical and subtropical fresh waters, with the description of four new species.</title>
        <authorList>
            <person name="Moretto J.A."/>
            <person name="Berthold D.E."/>
            <person name="Lefler F.W."/>
            <person name="Huang I.-S."/>
            <person name="Laughinghouse H. IV."/>
        </authorList>
    </citation>
    <scope>NUCLEOTIDE SEQUENCE [LARGE SCALE GENOMIC DNA]</scope>
    <source>
        <strain evidence="2 3">BLCC-F167</strain>
    </source>
</reference>
<feature type="domain" description="DUF5615" evidence="1">
    <location>
        <begin position="2"/>
        <end position="45"/>
    </location>
</feature>
<protein>
    <submittedName>
        <fullName evidence="2">DUF5615 family PIN-like protein</fullName>
    </submittedName>
</protein>
<proteinExistence type="predicted"/>